<evidence type="ECO:0000256" key="4">
    <source>
        <dbReference type="SAM" id="Coils"/>
    </source>
</evidence>
<feature type="compositionally biased region" description="Basic and acidic residues" evidence="5">
    <location>
        <begin position="1118"/>
        <end position="1128"/>
    </location>
</feature>
<comment type="similarity">
    <text evidence="1">Belongs to the SMC family. SMC5 subfamily.</text>
</comment>
<feature type="coiled-coil region" evidence="4">
    <location>
        <begin position="178"/>
        <end position="212"/>
    </location>
</feature>
<feature type="compositionally biased region" description="Low complexity" evidence="5">
    <location>
        <begin position="1103"/>
        <end position="1117"/>
    </location>
</feature>
<dbReference type="GO" id="GO:0003697">
    <property type="term" value="F:single-stranded DNA binding"/>
    <property type="evidence" value="ECO:0007669"/>
    <property type="project" value="TreeGrafter"/>
</dbReference>
<dbReference type="SUPFAM" id="SSF52540">
    <property type="entry name" value="P-loop containing nucleoside triphosphate hydrolases"/>
    <property type="match status" value="1"/>
</dbReference>
<feature type="region of interest" description="Disordered" evidence="5">
    <location>
        <begin position="1052"/>
        <end position="1140"/>
    </location>
</feature>
<feature type="domain" description="RecF/RecN/SMC N-terminal" evidence="6">
    <location>
        <begin position="9"/>
        <end position="1007"/>
    </location>
</feature>
<dbReference type="Gene3D" id="3.40.50.300">
    <property type="entry name" value="P-loop containing nucleotide triphosphate hydrolases"/>
    <property type="match status" value="2"/>
</dbReference>
<keyword evidence="3 4" id="KW-0175">Coiled coil</keyword>
<keyword evidence="8" id="KW-1185">Reference proteome</keyword>
<dbReference type="OrthoDB" id="10254973at2759"/>
<dbReference type="Proteomes" id="UP000192578">
    <property type="component" value="Unassembled WGS sequence"/>
</dbReference>
<gene>
    <name evidence="7" type="ORF">BV898_05719</name>
</gene>
<evidence type="ECO:0000259" key="6">
    <source>
        <dbReference type="Pfam" id="PF02463"/>
    </source>
</evidence>
<dbReference type="Pfam" id="PF02463">
    <property type="entry name" value="SMC_N"/>
    <property type="match status" value="1"/>
</dbReference>
<protein>
    <recommendedName>
        <fullName evidence="2">Structural maintenance of chromosomes protein 5</fullName>
    </recommendedName>
</protein>
<reference evidence="8" key="1">
    <citation type="submission" date="2017-01" db="EMBL/GenBank/DDBJ databases">
        <title>Comparative genomics of anhydrobiosis in the tardigrade Hypsibius dujardini.</title>
        <authorList>
            <person name="Yoshida Y."/>
            <person name="Koutsovoulos G."/>
            <person name="Laetsch D."/>
            <person name="Stevens L."/>
            <person name="Kumar S."/>
            <person name="Horikawa D."/>
            <person name="Ishino K."/>
            <person name="Komine S."/>
            <person name="Tomita M."/>
            <person name="Blaxter M."/>
            <person name="Arakawa K."/>
        </authorList>
    </citation>
    <scope>NUCLEOTIDE SEQUENCE [LARGE SCALE GENOMIC DNA]</scope>
    <source>
        <strain evidence="8">Z151</strain>
    </source>
</reference>
<feature type="coiled-coil region" evidence="4">
    <location>
        <begin position="834"/>
        <end position="882"/>
    </location>
</feature>
<dbReference type="PANTHER" id="PTHR45916">
    <property type="entry name" value="STRUCTURAL MAINTENANCE OF CHROMOSOMES PROTEIN 5"/>
    <property type="match status" value="1"/>
</dbReference>
<evidence type="ECO:0000313" key="8">
    <source>
        <dbReference type="Proteomes" id="UP000192578"/>
    </source>
</evidence>
<dbReference type="GO" id="GO:0030915">
    <property type="term" value="C:Smc5-Smc6 complex"/>
    <property type="evidence" value="ECO:0007669"/>
    <property type="project" value="TreeGrafter"/>
</dbReference>
<organism evidence="7 8">
    <name type="scientific">Hypsibius exemplaris</name>
    <name type="common">Freshwater tardigrade</name>
    <dbReference type="NCBI Taxonomy" id="2072580"/>
    <lineage>
        <taxon>Eukaryota</taxon>
        <taxon>Metazoa</taxon>
        <taxon>Ecdysozoa</taxon>
        <taxon>Tardigrada</taxon>
        <taxon>Eutardigrada</taxon>
        <taxon>Parachela</taxon>
        <taxon>Hypsibioidea</taxon>
        <taxon>Hypsibiidae</taxon>
        <taxon>Hypsibius</taxon>
    </lineage>
</organism>
<dbReference type="EMBL" id="MTYJ01000032">
    <property type="protein sequence ID" value="OQV20161.1"/>
    <property type="molecule type" value="Genomic_DNA"/>
</dbReference>
<evidence type="ECO:0000256" key="1">
    <source>
        <dbReference type="ARBA" id="ARBA00010171"/>
    </source>
</evidence>
<evidence type="ECO:0000256" key="5">
    <source>
        <dbReference type="SAM" id="MobiDB-lite"/>
    </source>
</evidence>
<feature type="compositionally biased region" description="Low complexity" evidence="5">
    <location>
        <begin position="1059"/>
        <end position="1074"/>
    </location>
</feature>
<accession>A0A1W0WY82</accession>
<dbReference type="GO" id="GO:0005634">
    <property type="term" value="C:nucleus"/>
    <property type="evidence" value="ECO:0007669"/>
    <property type="project" value="TreeGrafter"/>
</dbReference>
<dbReference type="InterPro" id="IPR003395">
    <property type="entry name" value="RecF/RecN/SMC_N"/>
</dbReference>
<proteinExistence type="inferred from homology"/>
<sequence length="1140" mass="128697">MEEFPRGTITKIELHNFMTYDHVISWPGPKINFILGRNGSGKSSVVCAIALCCGSSPSFIGRSSTLQDFIKHGQQTASVELTLSNPGGAPVVIRRILRRSKSNDCFFNGKLVKMEEYLEKIKEMNIMTDNLVQFLPQERVIDFSLMSPVQLLENTEKTIGELNLTKLHRELIEKGNQWENAGQEIERLRRALGEAQDKLVQLKQDVEALDVREDIVIQMRLAALRKDRLEILKQQADLRLAKGVLENLLAGLEVSSAIVVPFQKQMVKGKVASNNATRALLEAKREIEAEKNRFDSAFFESEPDNLQKENAHDLGVLKGSKKGHEDRLTKVKNFQTAIQNLETQRTDTDVPALKAIVLGLQQEQIQAKKQSEAANARKLQTLSERRQLDDKLQSTMMEIARIENSEDGLTKYLKEHDNLSYRAREWLKQNAAKLRGTVHGPIYAEIRMKTQDKRHADIVGINIPPAFQTMFICEEEADLDLILKEMVQQASIRIPVRSMARGTRQSFIDPNAFKQRMECPAVVSDLFDAPDAVKRFLNNKFRMENIPVYDQSMDGAGFDRLKNIVANGGQVIVPIVFAGPTIYKFRTTRMNSNIASSSQPITEQRAMRELMTANREKPDVAPLTAALDQLRNALEELKTVEQTVTEQVAAAQSKFAQVSAQIQAHKGTIADAEKISNRIRTNTEELRKLEAAVQAFSIEAEQEKTAAKIRERNLKSWKKIRLNSAGATTRNLDKTINLTIGYMKSHTESRDRRLLKTNLTKMWTDWLQYRTGMVDYQRDFRRMMDNLTGHVHLIRDVPGSSNGRLSADALKLYLELPATIPQLDAIHKSKRNQLNAAGDVNENARKDLEKHEAATEKLEHTIATHNDSIAKEKERFAKLKQKWMDTIQELVGKIGQSFSHFYRKMSLAGDVILQHPDNPDHFEKYGFAIKVSYRPNRPLETLSGQVHSGGEKSVATALYMLAIQELTKCPFRVVDEINQGMDAENERRVFKMIVETAGRCGGQYFILSPKLLPDLHLTRDVAVTVILSGTEMHSGSDLDAWQLTKIARTLKSRSPSHAPVPSAGRGVAAAVAPPDVKEQSRSRKRTAAALEEADEDRVEREAAQQQLKPQKQQQQQQQHHDHDGPEGKVRKRSKKLATLN</sequence>
<comment type="caution">
    <text evidence="7">The sequence shown here is derived from an EMBL/GenBank/DDBJ whole genome shotgun (WGS) entry which is preliminary data.</text>
</comment>
<feature type="compositionally biased region" description="Basic residues" evidence="5">
    <location>
        <begin position="1129"/>
        <end position="1140"/>
    </location>
</feature>
<dbReference type="InterPro" id="IPR027417">
    <property type="entry name" value="P-loop_NTPase"/>
</dbReference>
<name>A0A1W0WY82_HYPEX</name>
<evidence type="ECO:0000256" key="3">
    <source>
        <dbReference type="ARBA" id="ARBA00023054"/>
    </source>
</evidence>
<evidence type="ECO:0000256" key="2">
    <source>
        <dbReference type="ARBA" id="ARBA00018687"/>
    </source>
</evidence>
<dbReference type="AlphaFoldDB" id="A0A1W0WY82"/>
<feature type="coiled-coil region" evidence="4">
    <location>
        <begin position="623"/>
        <end position="706"/>
    </location>
</feature>
<evidence type="ECO:0000313" key="7">
    <source>
        <dbReference type="EMBL" id="OQV20161.1"/>
    </source>
</evidence>
<dbReference type="PANTHER" id="PTHR45916:SF1">
    <property type="entry name" value="STRUCTURAL MAINTENANCE OF CHROMOSOMES PROTEIN 5"/>
    <property type="match status" value="1"/>
</dbReference>
<dbReference type="GO" id="GO:0000724">
    <property type="term" value="P:double-strand break repair via homologous recombination"/>
    <property type="evidence" value="ECO:0007669"/>
    <property type="project" value="TreeGrafter"/>
</dbReference>